<organism evidence="1 2">
    <name type="scientific">Rhodopseudomonas rhenobacensis</name>
    <dbReference type="NCBI Taxonomy" id="87461"/>
    <lineage>
        <taxon>Bacteria</taxon>
        <taxon>Pseudomonadati</taxon>
        <taxon>Pseudomonadota</taxon>
        <taxon>Alphaproteobacteria</taxon>
        <taxon>Hyphomicrobiales</taxon>
        <taxon>Nitrobacteraceae</taxon>
        <taxon>Rhodopseudomonas</taxon>
    </lineage>
</organism>
<protein>
    <submittedName>
        <fullName evidence="1">Uncharacterized protein</fullName>
    </submittedName>
</protein>
<reference evidence="1 2" key="1">
    <citation type="submission" date="2020-08" db="EMBL/GenBank/DDBJ databases">
        <title>Genomic Encyclopedia of Type Strains, Phase IV (KMG-IV): sequencing the most valuable type-strain genomes for metagenomic binning, comparative biology and taxonomic classification.</title>
        <authorList>
            <person name="Goeker M."/>
        </authorList>
    </citation>
    <scope>NUCLEOTIDE SEQUENCE [LARGE SCALE GENOMIC DNA]</scope>
    <source>
        <strain evidence="1 2">DSM 12706</strain>
    </source>
</reference>
<sequence length="84" mass="9337">MAAARKTKLSSSAVASNVEQWAVNKAVHYNEWANFGKNDFTPVVDAFKELLDCFRCTDCQSWLYITPRGGSPECSETELWTTGG</sequence>
<dbReference type="AlphaFoldDB" id="A0A7W8E1Y5"/>
<comment type="caution">
    <text evidence="1">The sequence shown here is derived from an EMBL/GenBank/DDBJ whole genome shotgun (WGS) entry which is preliminary data.</text>
</comment>
<proteinExistence type="predicted"/>
<evidence type="ECO:0000313" key="2">
    <source>
        <dbReference type="Proteomes" id="UP000542353"/>
    </source>
</evidence>
<dbReference type="RefSeq" id="WP_210313705.1">
    <property type="nucleotide sequence ID" value="NZ_JACHIH010000035.1"/>
</dbReference>
<accession>A0A7W8E1Y5</accession>
<evidence type="ECO:0000313" key="1">
    <source>
        <dbReference type="EMBL" id="MBB5049386.1"/>
    </source>
</evidence>
<keyword evidence="2" id="KW-1185">Reference proteome</keyword>
<dbReference type="EMBL" id="JACHIH010000035">
    <property type="protein sequence ID" value="MBB5049386.1"/>
    <property type="molecule type" value="Genomic_DNA"/>
</dbReference>
<name>A0A7W8E1Y5_9BRAD</name>
<dbReference type="Proteomes" id="UP000542353">
    <property type="component" value="Unassembled WGS sequence"/>
</dbReference>
<gene>
    <name evidence="1" type="ORF">HNR60_004163</name>
</gene>